<dbReference type="GO" id="GO:0008654">
    <property type="term" value="P:phospholipid biosynthetic process"/>
    <property type="evidence" value="ECO:0007669"/>
    <property type="project" value="UniProtKB-KW"/>
</dbReference>
<dbReference type="Gene3D" id="3.40.50.10330">
    <property type="entry name" value="Probable inorganic polyphosphate/atp-NAD kinase, domain 1"/>
    <property type="match status" value="1"/>
</dbReference>
<keyword evidence="7" id="KW-0594">Phospholipid biosynthesis</keyword>
<dbReference type="InterPro" id="IPR016064">
    <property type="entry name" value="NAD/diacylglycerol_kinase_sf"/>
</dbReference>
<evidence type="ECO:0000256" key="2">
    <source>
        <dbReference type="ARBA" id="ARBA00005983"/>
    </source>
</evidence>
<proteinExistence type="inferred from homology"/>
<evidence type="ECO:0000259" key="9">
    <source>
        <dbReference type="PROSITE" id="PS50146"/>
    </source>
</evidence>
<dbReference type="EC" id="2.7.1.107" evidence="10"/>
<dbReference type="PANTHER" id="PTHR12358:SF54">
    <property type="entry name" value="SPHINGOSINE KINASE RELATED PROTEIN"/>
    <property type="match status" value="1"/>
</dbReference>
<dbReference type="InterPro" id="IPR001206">
    <property type="entry name" value="Diacylglycerol_kinase_cat_dom"/>
</dbReference>
<dbReference type="EMBL" id="JACBZO010000001">
    <property type="protein sequence ID" value="NYI41397.1"/>
    <property type="molecule type" value="Genomic_DNA"/>
</dbReference>
<keyword evidence="3 10" id="KW-0808">Transferase</keyword>
<dbReference type="AlphaFoldDB" id="A0A7Y9Z9R6"/>
<comment type="similarity">
    <text evidence="2">Belongs to the diacylglycerol/lipid kinase family.</text>
</comment>
<dbReference type="SUPFAM" id="SSF111331">
    <property type="entry name" value="NAD kinase/diacylglycerol kinase-like"/>
    <property type="match status" value="1"/>
</dbReference>
<reference evidence="10 11" key="1">
    <citation type="submission" date="2020-07" db="EMBL/GenBank/DDBJ databases">
        <title>Sequencing the genomes of 1000 actinobacteria strains.</title>
        <authorList>
            <person name="Klenk H.-P."/>
        </authorList>
    </citation>
    <scope>NUCLEOTIDE SEQUENCE [LARGE SCALE GENOMIC DNA]</scope>
    <source>
        <strain evidence="10 11">DSM 19970</strain>
    </source>
</reference>
<keyword evidence="11" id="KW-1185">Reference proteome</keyword>
<accession>A0A7Y9Z9R6</accession>
<evidence type="ECO:0000256" key="4">
    <source>
        <dbReference type="ARBA" id="ARBA00022741"/>
    </source>
</evidence>
<dbReference type="InterPro" id="IPR045540">
    <property type="entry name" value="YegS/DAGK_C"/>
</dbReference>
<dbReference type="Proteomes" id="UP000547973">
    <property type="component" value="Unassembled WGS sequence"/>
</dbReference>
<organism evidence="10 11">
    <name type="scientific">Demequina lutea</name>
    <dbReference type="NCBI Taxonomy" id="431489"/>
    <lineage>
        <taxon>Bacteria</taxon>
        <taxon>Bacillati</taxon>
        <taxon>Actinomycetota</taxon>
        <taxon>Actinomycetes</taxon>
        <taxon>Micrococcales</taxon>
        <taxon>Demequinaceae</taxon>
        <taxon>Demequina</taxon>
    </lineage>
</organism>
<dbReference type="PROSITE" id="PS50146">
    <property type="entry name" value="DAGK"/>
    <property type="match status" value="1"/>
</dbReference>
<dbReference type="Gene3D" id="2.60.200.40">
    <property type="match status" value="1"/>
</dbReference>
<comment type="caution">
    <text evidence="10">The sequence shown here is derived from an EMBL/GenBank/DDBJ whole genome shotgun (WGS) entry which is preliminary data.</text>
</comment>
<keyword evidence="6" id="KW-0067">ATP-binding</keyword>
<dbReference type="PANTHER" id="PTHR12358">
    <property type="entry name" value="SPHINGOSINE KINASE"/>
    <property type="match status" value="1"/>
</dbReference>
<evidence type="ECO:0000256" key="3">
    <source>
        <dbReference type="ARBA" id="ARBA00022679"/>
    </source>
</evidence>
<comment type="cofactor">
    <cofactor evidence="1">
        <name>Mg(2+)</name>
        <dbReference type="ChEBI" id="CHEBI:18420"/>
    </cofactor>
</comment>
<feature type="domain" description="DAGKc" evidence="9">
    <location>
        <begin position="1"/>
        <end position="132"/>
    </location>
</feature>
<evidence type="ECO:0000256" key="5">
    <source>
        <dbReference type="ARBA" id="ARBA00022777"/>
    </source>
</evidence>
<keyword evidence="7" id="KW-0443">Lipid metabolism</keyword>
<dbReference type="InterPro" id="IPR017438">
    <property type="entry name" value="ATP-NAD_kinase_N"/>
</dbReference>
<dbReference type="RefSeq" id="WP_179397800.1">
    <property type="nucleotide sequence ID" value="NZ_JACBZO010000001.1"/>
</dbReference>
<keyword evidence="7" id="KW-0444">Lipid biosynthesis</keyword>
<gene>
    <name evidence="10" type="ORF">BKA03_001516</name>
</gene>
<evidence type="ECO:0000313" key="11">
    <source>
        <dbReference type="Proteomes" id="UP000547973"/>
    </source>
</evidence>
<sequence length="309" mass="32298">MSKVGVITNPTSGSGRGRAWGIAALSLLAARGHQIVDLNMGSWAGSYEAAMKARRSLDALVVVGGDGMVHLGIQVCADRKLPLGIVAAGSGNDGAITLDLPIHDIPAAVQRIEDGLAGEVAHVDLGKISGRRIELPAAPRYFLAVLSAGIDAAIASYARQINFPRGPLKYKVATIREVPRYKPYGVTVTADDQTWTQTCTLVAVANSPVFGGGLIISPESRVTDGMLELVITEPLGKLEIGKLFPKLYDGSILGEPKVRVVRAKKITIGQAESGAKLPPAFADGELVGGDPMTIEVAPKALRVLGARPS</sequence>
<dbReference type="Pfam" id="PF19279">
    <property type="entry name" value="YegS_C"/>
    <property type="match status" value="1"/>
</dbReference>
<keyword evidence="5 10" id="KW-0418">Kinase</keyword>
<evidence type="ECO:0000256" key="6">
    <source>
        <dbReference type="ARBA" id="ARBA00022840"/>
    </source>
</evidence>
<dbReference type="GO" id="GO:0005524">
    <property type="term" value="F:ATP binding"/>
    <property type="evidence" value="ECO:0007669"/>
    <property type="project" value="UniProtKB-KW"/>
</dbReference>
<evidence type="ECO:0000256" key="7">
    <source>
        <dbReference type="ARBA" id="ARBA00023209"/>
    </source>
</evidence>
<dbReference type="Pfam" id="PF00781">
    <property type="entry name" value="DAGK_cat"/>
    <property type="match status" value="1"/>
</dbReference>
<protein>
    <submittedName>
        <fullName evidence="10">Diacylglycerol kinase (ATP)</fullName>
        <ecNumber evidence="10">2.7.1.107</ecNumber>
    </submittedName>
</protein>
<keyword evidence="4" id="KW-0547">Nucleotide-binding</keyword>
<dbReference type="InterPro" id="IPR050187">
    <property type="entry name" value="Lipid_Phosphate_FormReg"/>
</dbReference>
<evidence type="ECO:0000256" key="8">
    <source>
        <dbReference type="ARBA" id="ARBA00023264"/>
    </source>
</evidence>
<name>A0A7Y9Z9R6_9MICO</name>
<dbReference type="GO" id="GO:0004143">
    <property type="term" value="F:ATP-dependent diacylglycerol kinase activity"/>
    <property type="evidence" value="ECO:0007669"/>
    <property type="project" value="UniProtKB-EC"/>
</dbReference>
<evidence type="ECO:0000313" key="10">
    <source>
        <dbReference type="EMBL" id="NYI41397.1"/>
    </source>
</evidence>
<keyword evidence="8" id="KW-1208">Phospholipid metabolism</keyword>
<evidence type="ECO:0000256" key="1">
    <source>
        <dbReference type="ARBA" id="ARBA00001946"/>
    </source>
</evidence>